<proteinExistence type="predicted"/>
<reference evidence="2" key="1">
    <citation type="submission" date="2022-04" db="EMBL/GenBank/DDBJ databases">
        <title>Genomic mining of Alcaligenes faecalis D334 producing ectoin and derivatives.</title>
        <authorList>
            <person name="Doan V.T."/>
            <person name="Quach N.T."/>
            <person name="Vu T.-H.-N."/>
            <person name="Phi Q.-T."/>
        </authorList>
    </citation>
    <scope>NUCLEOTIDE SEQUENCE</scope>
    <source>
        <strain evidence="2">D334</strain>
    </source>
</reference>
<dbReference type="CDD" id="cd00093">
    <property type="entry name" value="HTH_XRE"/>
    <property type="match status" value="1"/>
</dbReference>
<dbReference type="SUPFAM" id="SSF47413">
    <property type="entry name" value="lambda repressor-like DNA-binding domains"/>
    <property type="match status" value="1"/>
</dbReference>
<sequence>MNTYGERLEEALRIAGRERKELCAAVGITLQALGQVISGKTKALTAENSARAARFLQVDHFWLATGEGSPSNVITNQNSPFPGVSSKDWGSLPDEDKNELLMLLRSKLDRYALKSSAA</sequence>
<dbReference type="SMART" id="SM00530">
    <property type="entry name" value="HTH_XRE"/>
    <property type="match status" value="1"/>
</dbReference>
<protein>
    <submittedName>
        <fullName evidence="2">Helix-turn-helix domain-containing protein</fullName>
    </submittedName>
</protein>
<evidence type="ECO:0000259" key="1">
    <source>
        <dbReference type="SMART" id="SM00530"/>
    </source>
</evidence>
<accession>A0AAE9H8L7</accession>
<feature type="domain" description="HTH cro/C1-type" evidence="1">
    <location>
        <begin position="7"/>
        <end position="63"/>
    </location>
</feature>
<dbReference type="Gene3D" id="1.10.260.40">
    <property type="entry name" value="lambda repressor-like DNA-binding domains"/>
    <property type="match status" value="1"/>
</dbReference>
<organism evidence="2 3">
    <name type="scientific">Alcaligenes faecalis</name>
    <dbReference type="NCBI Taxonomy" id="511"/>
    <lineage>
        <taxon>Bacteria</taxon>
        <taxon>Pseudomonadati</taxon>
        <taxon>Pseudomonadota</taxon>
        <taxon>Betaproteobacteria</taxon>
        <taxon>Burkholderiales</taxon>
        <taxon>Alcaligenaceae</taxon>
        <taxon>Alcaligenes</taxon>
    </lineage>
</organism>
<dbReference type="InterPro" id="IPR001387">
    <property type="entry name" value="Cro/C1-type_HTH"/>
</dbReference>
<evidence type="ECO:0000313" key="3">
    <source>
        <dbReference type="Proteomes" id="UP000830925"/>
    </source>
</evidence>
<name>A0AAE9H8L7_ALCFA</name>
<dbReference type="EMBL" id="CP095873">
    <property type="protein sequence ID" value="UPL20219.1"/>
    <property type="molecule type" value="Genomic_DNA"/>
</dbReference>
<dbReference type="AlphaFoldDB" id="A0AAE9H8L7"/>
<dbReference type="RefSeq" id="WP_247965728.1">
    <property type="nucleotide sequence ID" value="NZ_CP095873.1"/>
</dbReference>
<dbReference type="GO" id="GO:0003677">
    <property type="term" value="F:DNA binding"/>
    <property type="evidence" value="ECO:0007669"/>
    <property type="project" value="InterPro"/>
</dbReference>
<dbReference type="Pfam" id="PF01381">
    <property type="entry name" value="HTH_3"/>
    <property type="match status" value="1"/>
</dbReference>
<dbReference type="InterPro" id="IPR010982">
    <property type="entry name" value="Lambda_DNA-bd_dom_sf"/>
</dbReference>
<dbReference type="Proteomes" id="UP000830925">
    <property type="component" value="Chromosome"/>
</dbReference>
<gene>
    <name evidence="2" type="ORF">MXF72_12365</name>
</gene>
<evidence type="ECO:0000313" key="2">
    <source>
        <dbReference type="EMBL" id="UPL20219.1"/>
    </source>
</evidence>